<proteinExistence type="predicted"/>
<feature type="transmembrane region" description="Helical" evidence="1">
    <location>
        <begin position="58"/>
        <end position="80"/>
    </location>
</feature>
<evidence type="ECO:0000256" key="1">
    <source>
        <dbReference type="SAM" id="Phobius"/>
    </source>
</evidence>
<evidence type="ECO:0008006" key="4">
    <source>
        <dbReference type="Google" id="ProtNLM"/>
    </source>
</evidence>
<dbReference type="RefSeq" id="WP_161383106.1">
    <property type="nucleotide sequence ID" value="NZ_ARXX01000069.1"/>
</dbReference>
<comment type="caution">
    <text evidence="2">The sequence shown here is derived from an EMBL/GenBank/DDBJ whole genome shotgun (WGS) entry which is preliminary data.</text>
</comment>
<dbReference type="Proteomes" id="UP000662703">
    <property type="component" value="Unassembled WGS sequence"/>
</dbReference>
<organism evidence="2 3">
    <name type="scientific">Alloalcanivorax profundimaris</name>
    <dbReference type="NCBI Taxonomy" id="2735259"/>
    <lineage>
        <taxon>Bacteria</taxon>
        <taxon>Pseudomonadati</taxon>
        <taxon>Pseudomonadota</taxon>
        <taxon>Gammaproteobacteria</taxon>
        <taxon>Oceanospirillales</taxon>
        <taxon>Alcanivoracaceae</taxon>
        <taxon>Alloalcanivorax</taxon>
    </lineage>
</organism>
<gene>
    <name evidence="2" type="ORF">Y5W_03289</name>
</gene>
<protein>
    <recommendedName>
        <fullName evidence="4">DUF3325 domain-containing protein</fullName>
    </recommendedName>
</protein>
<feature type="transmembrane region" description="Helical" evidence="1">
    <location>
        <begin position="35"/>
        <end position="51"/>
    </location>
</feature>
<keyword evidence="1" id="KW-1133">Transmembrane helix</keyword>
<sequence>MAIAVSLILSIVGAALLYLASPNQGWLRQPLSRGWLPWAAVLVLLSWPAWMRALDPKAGFFAALTVLMLLLGLLPLLSLLRRGDH</sequence>
<reference evidence="2 3" key="1">
    <citation type="submission" date="2012-09" db="EMBL/GenBank/DDBJ databases">
        <title>Genome Sequence of alkane-degrading Bacterium Alcanivorax sp. 521-1.</title>
        <authorList>
            <person name="Lai Q."/>
            <person name="Shao Z."/>
        </authorList>
    </citation>
    <scope>NUCLEOTIDE SEQUENCE [LARGE SCALE GENOMIC DNA]</scope>
    <source>
        <strain evidence="2 3">521-1</strain>
    </source>
</reference>
<keyword evidence="1" id="KW-0472">Membrane</keyword>
<evidence type="ECO:0000313" key="2">
    <source>
        <dbReference type="EMBL" id="MBF5057995.1"/>
    </source>
</evidence>
<keyword evidence="1" id="KW-0812">Transmembrane</keyword>
<keyword evidence="3" id="KW-1185">Reference proteome</keyword>
<dbReference type="EMBL" id="ARXX01000069">
    <property type="protein sequence ID" value="MBF5057995.1"/>
    <property type="molecule type" value="Genomic_DNA"/>
</dbReference>
<accession>A0ABS0AV33</accession>
<name>A0ABS0AV33_9GAMM</name>
<evidence type="ECO:0000313" key="3">
    <source>
        <dbReference type="Proteomes" id="UP000662703"/>
    </source>
</evidence>